<dbReference type="EMBL" id="LAZR01052785">
    <property type="protein sequence ID" value="KKK82186.1"/>
    <property type="molecule type" value="Genomic_DNA"/>
</dbReference>
<comment type="caution">
    <text evidence="1">The sequence shown here is derived from an EMBL/GenBank/DDBJ whole genome shotgun (WGS) entry which is preliminary data.</text>
</comment>
<evidence type="ECO:0000313" key="1">
    <source>
        <dbReference type="EMBL" id="KKK82186.1"/>
    </source>
</evidence>
<dbReference type="Gene3D" id="1.10.3210.10">
    <property type="entry name" value="Hypothetical protein af1432"/>
    <property type="match status" value="1"/>
</dbReference>
<protein>
    <recommendedName>
        <fullName evidence="2">HD domain-containing protein</fullName>
    </recommendedName>
</protein>
<accession>A0A0F9BCN3</accession>
<gene>
    <name evidence="1" type="ORF">LCGC14_2805910</name>
</gene>
<dbReference type="InterPro" id="IPR025255">
    <property type="entry name" value="DUF4202"/>
</dbReference>
<dbReference type="Pfam" id="PF13875">
    <property type="entry name" value="DUF4202"/>
    <property type="match status" value="1"/>
</dbReference>
<organism evidence="1">
    <name type="scientific">marine sediment metagenome</name>
    <dbReference type="NCBI Taxonomy" id="412755"/>
    <lineage>
        <taxon>unclassified sequences</taxon>
        <taxon>metagenomes</taxon>
        <taxon>ecological metagenomes</taxon>
    </lineage>
</organism>
<name>A0A0F9BCN3_9ZZZZ</name>
<sequence length="190" mass="22269">MKKNECVKKKIEKIIKNSLVTEDPIHSKNTLEWLLKLKPDADEALQIAALAHDIERAIEKRKVKRKDYKDYDEFKNAHALNSANISVEIMKECNVSTELTDDVFGLIRLHETGGSRRVNILRGADGISFFHVNLPEYFSRNGKKETEKRWFWGYRRLSEKERKIIAKFNYQDEELNALVTTWLEKSQLCL</sequence>
<evidence type="ECO:0008006" key="2">
    <source>
        <dbReference type="Google" id="ProtNLM"/>
    </source>
</evidence>
<proteinExistence type="predicted"/>
<dbReference type="SUPFAM" id="SSF109604">
    <property type="entry name" value="HD-domain/PDEase-like"/>
    <property type="match status" value="1"/>
</dbReference>
<reference evidence="1" key="1">
    <citation type="journal article" date="2015" name="Nature">
        <title>Complex archaea that bridge the gap between prokaryotes and eukaryotes.</title>
        <authorList>
            <person name="Spang A."/>
            <person name="Saw J.H."/>
            <person name="Jorgensen S.L."/>
            <person name="Zaremba-Niedzwiedzka K."/>
            <person name="Martijn J."/>
            <person name="Lind A.E."/>
            <person name="van Eijk R."/>
            <person name="Schleper C."/>
            <person name="Guy L."/>
            <person name="Ettema T.J."/>
        </authorList>
    </citation>
    <scope>NUCLEOTIDE SEQUENCE</scope>
</reference>
<dbReference type="AlphaFoldDB" id="A0A0F9BCN3"/>